<feature type="compositionally biased region" description="Low complexity" evidence="6">
    <location>
        <begin position="505"/>
        <end position="520"/>
    </location>
</feature>
<sequence length="520" mass="51856">MHRTGTDGTGDPRRWWILGVLSLALFAIVLNNGLLNVAIPGMMRSLDADIGQVQFIVDSYALALAGALLTAGTLSDRYGHKRAALTGTAVFGAGSLVALIADGTGQLIAARALMGLGAAFIMPGTLAVLVHVFPPAERARAIGIWSGASALGVAAGPVVGGFLVGHFWWGSIFLVNLVPVAVVLIAGALLLPESAAAKPRRADPVGALLGTAAMVGLVFGTIQGAKHGWTSAAPMTGFAVAAAGGVAFVLWERAHPSPMADFALLRRAPFIGASVSILLLMFGLAGTLFVLTQRLQFSLGYGPLKAGLAVMPVAFAVLLGTLLCPVLGRRAGPRGCVTAGLAIGAVGILVVGLADRGYPPVLAGLLLAGAGIGLAIGPTTDVVMSLVPPERSGATGSLDMTMQELGNALGVAVVGSALAQSYTAQAGAAGLPDAAARTLDGALRIAENAGGAAGQELARTARDAFGHAAGISLGVAAAVVACGAVIAALLIPGRREDTDAVDDTGPAVAPAGQPVPARHS</sequence>
<feature type="transmembrane region" description="Helical" evidence="7">
    <location>
        <begin position="83"/>
        <end position="101"/>
    </location>
</feature>
<dbReference type="PROSITE" id="PS50850">
    <property type="entry name" value="MFS"/>
    <property type="match status" value="1"/>
</dbReference>
<reference evidence="9 10" key="1">
    <citation type="submission" date="2019-05" db="EMBL/GenBank/DDBJ databases">
        <title>Comparative genomics and metabolomics analyses of clavulanic acid producing Streptomyces species provides insight into specialized metabolism and evolution of beta-lactam biosynthetic gene clusters.</title>
        <authorList>
            <person name="Moore M.A."/>
            <person name="Cruz-Morales P."/>
            <person name="Barona Gomez F."/>
            <person name="Kapil T."/>
        </authorList>
    </citation>
    <scope>NUCLEOTIDE SEQUENCE [LARGE SCALE GENOMIC DNA]</scope>
    <source>
        <strain evidence="9 10">NRRL 5741</strain>
    </source>
</reference>
<dbReference type="SUPFAM" id="SSF103473">
    <property type="entry name" value="MFS general substrate transporter"/>
    <property type="match status" value="1"/>
</dbReference>
<feature type="transmembrane region" description="Helical" evidence="7">
    <location>
        <begin position="107"/>
        <end position="130"/>
    </location>
</feature>
<dbReference type="PANTHER" id="PTHR42718">
    <property type="entry name" value="MAJOR FACILITATOR SUPERFAMILY MULTIDRUG TRANSPORTER MFSC"/>
    <property type="match status" value="1"/>
</dbReference>
<feature type="transmembrane region" description="Helical" evidence="7">
    <location>
        <begin position="270"/>
        <end position="291"/>
    </location>
</feature>
<dbReference type="EMBL" id="VCLA01000172">
    <property type="protein sequence ID" value="MQT03596.1"/>
    <property type="molecule type" value="Genomic_DNA"/>
</dbReference>
<feature type="domain" description="Major facilitator superfamily (MFS) profile" evidence="8">
    <location>
        <begin position="17"/>
        <end position="495"/>
    </location>
</feature>
<gene>
    <name evidence="9" type="ORF">FF041_26525</name>
</gene>
<feature type="transmembrane region" description="Helical" evidence="7">
    <location>
        <begin position="360"/>
        <end position="377"/>
    </location>
</feature>
<dbReference type="CDD" id="cd17321">
    <property type="entry name" value="MFS_MMR_MDR_like"/>
    <property type="match status" value="1"/>
</dbReference>
<dbReference type="Pfam" id="PF07690">
    <property type="entry name" value="MFS_1"/>
    <property type="match status" value="1"/>
</dbReference>
<evidence type="ECO:0000313" key="9">
    <source>
        <dbReference type="EMBL" id="MQT03596.1"/>
    </source>
</evidence>
<evidence type="ECO:0000256" key="3">
    <source>
        <dbReference type="ARBA" id="ARBA00022989"/>
    </source>
</evidence>
<dbReference type="AlphaFoldDB" id="A0A646KRG4"/>
<feature type="transmembrane region" description="Helical" evidence="7">
    <location>
        <begin position="306"/>
        <end position="328"/>
    </location>
</feature>
<dbReference type="InterPro" id="IPR036259">
    <property type="entry name" value="MFS_trans_sf"/>
</dbReference>
<keyword evidence="2 7" id="KW-0812">Transmembrane</keyword>
<feature type="transmembrane region" description="Helical" evidence="7">
    <location>
        <begin position="51"/>
        <end position="71"/>
    </location>
</feature>
<keyword evidence="10" id="KW-1185">Reference proteome</keyword>
<dbReference type="OrthoDB" id="9781469at2"/>
<comment type="caution">
    <text evidence="9">The sequence shown here is derived from an EMBL/GenBank/DDBJ whole genome shotgun (WGS) entry which is preliminary data.</text>
</comment>
<dbReference type="PRINTS" id="PR01036">
    <property type="entry name" value="TCRTETB"/>
</dbReference>
<feature type="region of interest" description="Disordered" evidence="6">
    <location>
        <begin position="497"/>
        <end position="520"/>
    </location>
</feature>
<dbReference type="Proteomes" id="UP000419138">
    <property type="component" value="Unassembled WGS sequence"/>
</dbReference>
<dbReference type="GO" id="GO:0022857">
    <property type="term" value="F:transmembrane transporter activity"/>
    <property type="evidence" value="ECO:0007669"/>
    <property type="project" value="InterPro"/>
</dbReference>
<evidence type="ECO:0000313" key="10">
    <source>
        <dbReference type="Proteomes" id="UP000419138"/>
    </source>
</evidence>
<evidence type="ECO:0000256" key="5">
    <source>
        <dbReference type="ARBA" id="ARBA00023251"/>
    </source>
</evidence>
<accession>A0A646KRG4</accession>
<feature type="transmembrane region" description="Helical" evidence="7">
    <location>
        <begin position="468"/>
        <end position="491"/>
    </location>
</feature>
<evidence type="ECO:0000256" key="2">
    <source>
        <dbReference type="ARBA" id="ARBA00022692"/>
    </source>
</evidence>
<dbReference type="InterPro" id="IPR011701">
    <property type="entry name" value="MFS"/>
</dbReference>
<dbReference type="RefSeq" id="WP_153525125.1">
    <property type="nucleotide sequence ID" value="NZ_JBEPDZ010000091.1"/>
</dbReference>
<feature type="transmembrane region" description="Helical" evidence="7">
    <location>
        <begin position="15"/>
        <end position="39"/>
    </location>
</feature>
<protein>
    <submittedName>
        <fullName evidence="9">MFS transporter</fullName>
    </submittedName>
</protein>
<feature type="transmembrane region" description="Helical" evidence="7">
    <location>
        <begin position="142"/>
        <end position="162"/>
    </location>
</feature>
<name>A0A646KRG4_STRJU</name>
<feature type="transmembrane region" description="Helical" evidence="7">
    <location>
        <begin position="335"/>
        <end position="354"/>
    </location>
</feature>
<keyword evidence="3 7" id="KW-1133">Transmembrane helix</keyword>
<dbReference type="PANTHER" id="PTHR42718:SF42">
    <property type="entry name" value="EXPORT PROTEIN"/>
    <property type="match status" value="1"/>
</dbReference>
<evidence type="ECO:0000256" key="4">
    <source>
        <dbReference type="ARBA" id="ARBA00023136"/>
    </source>
</evidence>
<feature type="transmembrane region" description="Helical" evidence="7">
    <location>
        <begin position="168"/>
        <end position="192"/>
    </location>
</feature>
<feature type="transmembrane region" description="Helical" evidence="7">
    <location>
        <begin position="231"/>
        <end position="250"/>
    </location>
</feature>
<comment type="subcellular location">
    <subcellularLocation>
        <location evidence="1">Cell membrane</location>
        <topology evidence="1">Multi-pass membrane protein</topology>
    </subcellularLocation>
</comment>
<dbReference type="InterPro" id="IPR020846">
    <property type="entry name" value="MFS_dom"/>
</dbReference>
<evidence type="ECO:0000256" key="6">
    <source>
        <dbReference type="SAM" id="MobiDB-lite"/>
    </source>
</evidence>
<organism evidence="9 10">
    <name type="scientific">Streptomyces jumonjinensis</name>
    <dbReference type="NCBI Taxonomy" id="1945"/>
    <lineage>
        <taxon>Bacteria</taxon>
        <taxon>Bacillati</taxon>
        <taxon>Actinomycetota</taxon>
        <taxon>Actinomycetes</taxon>
        <taxon>Kitasatosporales</taxon>
        <taxon>Streptomycetaceae</taxon>
        <taxon>Streptomyces</taxon>
    </lineage>
</organism>
<evidence type="ECO:0000256" key="1">
    <source>
        <dbReference type="ARBA" id="ARBA00004651"/>
    </source>
</evidence>
<feature type="transmembrane region" description="Helical" evidence="7">
    <location>
        <begin position="204"/>
        <end position="225"/>
    </location>
</feature>
<evidence type="ECO:0000259" key="8">
    <source>
        <dbReference type="PROSITE" id="PS50850"/>
    </source>
</evidence>
<evidence type="ECO:0000256" key="7">
    <source>
        <dbReference type="SAM" id="Phobius"/>
    </source>
</evidence>
<keyword evidence="5" id="KW-0046">Antibiotic resistance</keyword>
<dbReference type="Gene3D" id="1.20.1250.20">
    <property type="entry name" value="MFS general substrate transporter like domains"/>
    <property type="match status" value="2"/>
</dbReference>
<proteinExistence type="predicted"/>
<dbReference type="GO" id="GO:0046677">
    <property type="term" value="P:response to antibiotic"/>
    <property type="evidence" value="ECO:0007669"/>
    <property type="project" value="UniProtKB-KW"/>
</dbReference>
<dbReference type="GO" id="GO:0005886">
    <property type="term" value="C:plasma membrane"/>
    <property type="evidence" value="ECO:0007669"/>
    <property type="project" value="UniProtKB-SubCell"/>
</dbReference>
<keyword evidence="4 7" id="KW-0472">Membrane</keyword>